<gene>
    <name evidence="5" type="ORF">GOEFS_096_00070</name>
</gene>
<evidence type="ECO:0000259" key="4">
    <source>
        <dbReference type="Pfam" id="PF00135"/>
    </source>
</evidence>
<dbReference type="STRING" id="1077974.GOEFS_096_00070"/>
<dbReference type="Gene3D" id="3.40.50.1820">
    <property type="entry name" value="alpha/beta hydrolase"/>
    <property type="match status" value="1"/>
</dbReference>
<dbReference type="AlphaFoldDB" id="H0R429"/>
<dbReference type="InterPro" id="IPR050309">
    <property type="entry name" value="Type-B_Carboxylest/Lipase"/>
</dbReference>
<evidence type="ECO:0000313" key="6">
    <source>
        <dbReference type="Proteomes" id="UP000035034"/>
    </source>
</evidence>
<feature type="domain" description="Carboxylesterase type B" evidence="4">
    <location>
        <begin position="10"/>
        <end position="404"/>
    </location>
</feature>
<dbReference type="eggNOG" id="COG2272">
    <property type="taxonomic scope" value="Bacteria"/>
</dbReference>
<dbReference type="SUPFAM" id="SSF53474">
    <property type="entry name" value="alpha/beta-Hydrolases"/>
    <property type="match status" value="1"/>
</dbReference>
<dbReference type="ESTHER" id="9acto-h0r429">
    <property type="family name" value="Carb_B_Bacteria"/>
</dbReference>
<dbReference type="EMBL" id="BAEH01000096">
    <property type="protein sequence ID" value="GAB19830.1"/>
    <property type="molecule type" value="Genomic_DNA"/>
</dbReference>
<dbReference type="PROSITE" id="PS00122">
    <property type="entry name" value="CARBOXYLESTERASE_B_1"/>
    <property type="match status" value="1"/>
</dbReference>
<keyword evidence="2 3" id="KW-0378">Hydrolase</keyword>
<evidence type="ECO:0000256" key="1">
    <source>
        <dbReference type="ARBA" id="ARBA00005964"/>
    </source>
</evidence>
<protein>
    <recommendedName>
        <fullName evidence="3">Carboxylic ester hydrolase</fullName>
        <ecNumber evidence="3">3.1.1.-</ecNumber>
    </recommendedName>
</protein>
<reference evidence="5 6" key="1">
    <citation type="submission" date="2011-12" db="EMBL/GenBank/DDBJ databases">
        <title>Whole genome shotgun sequence of Gordonia effusa NBRC 100432.</title>
        <authorList>
            <person name="Yoshida I."/>
            <person name="Takarada H."/>
            <person name="Hosoyama A."/>
            <person name="Tsuchikane K."/>
            <person name="Katsumata H."/>
            <person name="Yamazaki S."/>
            <person name="Fujita N."/>
        </authorList>
    </citation>
    <scope>NUCLEOTIDE SEQUENCE [LARGE SCALE GENOMIC DNA]</scope>
    <source>
        <strain evidence="5 6">NBRC 100432</strain>
    </source>
</reference>
<dbReference type="GO" id="GO:0016787">
    <property type="term" value="F:hydrolase activity"/>
    <property type="evidence" value="ECO:0007669"/>
    <property type="project" value="UniProtKB-KW"/>
</dbReference>
<sequence length="421" mass="45737">MLRIVDPDARESEDCLRLNVWSPNADDHNRPVLVWFHPSGHMLGSGSSPYGNPRVYAAQHDCVIVTANYRLGIWGHLYLGGFDSQYADTGNQIVRDQLLLLEWIQDNIKRFGGDPTNVTVFGESGGGYNIGTLLGIPSSRGLLHKAAIYSGGATHPVDPETATELTRRLLDVLGPSVTVDDLLTMSNVRLRYAHKKLGETEAVRYSAVIDGDLIPQPPLEAIAAGAARDIPLLVSNTADEAAMWNVLKEGGASDAVATQSATSTEFAALAETYRRQTAPGRDPDVDLLSDVTFFADSAKLLAAHEEGGGLAWFEMFDYTAESFPLQDVGAMHGTDIGMLLHDRDHIEPDAAATPTENDRRVAALEQQALVSLARTGKPDMDGIALWRPHRQEDRQMVRLGSQPATDIWQPRPAVTLAVQTG</sequence>
<keyword evidence="6" id="KW-1185">Reference proteome</keyword>
<dbReference type="InterPro" id="IPR029058">
    <property type="entry name" value="AB_hydrolase_fold"/>
</dbReference>
<name>H0R429_9ACTN</name>
<evidence type="ECO:0000313" key="5">
    <source>
        <dbReference type="EMBL" id="GAB19830.1"/>
    </source>
</evidence>
<accession>H0R429</accession>
<proteinExistence type="inferred from homology"/>
<comment type="caution">
    <text evidence="5">The sequence shown here is derived from an EMBL/GenBank/DDBJ whole genome shotgun (WGS) entry which is preliminary data.</text>
</comment>
<dbReference type="PANTHER" id="PTHR11559">
    <property type="entry name" value="CARBOXYLESTERASE"/>
    <property type="match status" value="1"/>
</dbReference>
<organism evidence="5 6">
    <name type="scientific">Gordonia effusa NBRC 100432</name>
    <dbReference type="NCBI Taxonomy" id="1077974"/>
    <lineage>
        <taxon>Bacteria</taxon>
        <taxon>Bacillati</taxon>
        <taxon>Actinomycetota</taxon>
        <taxon>Actinomycetes</taxon>
        <taxon>Mycobacteriales</taxon>
        <taxon>Gordoniaceae</taxon>
        <taxon>Gordonia</taxon>
    </lineage>
</organism>
<evidence type="ECO:0000256" key="2">
    <source>
        <dbReference type="ARBA" id="ARBA00022801"/>
    </source>
</evidence>
<dbReference type="Proteomes" id="UP000035034">
    <property type="component" value="Unassembled WGS sequence"/>
</dbReference>
<dbReference type="InterPro" id="IPR019826">
    <property type="entry name" value="Carboxylesterase_B_AS"/>
</dbReference>
<comment type="similarity">
    <text evidence="1 3">Belongs to the type-B carboxylesterase/lipase family.</text>
</comment>
<evidence type="ECO:0000256" key="3">
    <source>
        <dbReference type="RuleBase" id="RU361235"/>
    </source>
</evidence>
<dbReference type="EC" id="3.1.1.-" evidence="3"/>
<dbReference type="InterPro" id="IPR002018">
    <property type="entry name" value="CarbesteraseB"/>
</dbReference>
<dbReference type="Pfam" id="PF00135">
    <property type="entry name" value="COesterase"/>
    <property type="match status" value="1"/>
</dbReference>